<dbReference type="SUPFAM" id="SSF52317">
    <property type="entry name" value="Class I glutamine amidotransferase-like"/>
    <property type="match status" value="1"/>
</dbReference>
<reference evidence="2" key="1">
    <citation type="journal article" date="2019" name="Int. J. Syst. Evol. Microbiol.">
        <title>The Global Catalogue of Microorganisms (GCM) 10K type strain sequencing project: providing services to taxonomists for standard genome sequencing and annotation.</title>
        <authorList>
            <consortium name="The Broad Institute Genomics Platform"/>
            <consortium name="The Broad Institute Genome Sequencing Center for Infectious Disease"/>
            <person name="Wu L."/>
            <person name="Ma J."/>
        </authorList>
    </citation>
    <scope>NUCLEOTIDE SEQUENCE [LARGE SCALE GENOMIC DNA]</scope>
    <source>
        <strain evidence="2">JCM 18326</strain>
    </source>
</reference>
<evidence type="ECO:0000313" key="2">
    <source>
        <dbReference type="Proteomes" id="UP001500298"/>
    </source>
</evidence>
<dbReference type="PANTHER" id="PTHR43235">
    <property type="entry name" value="GLUTAMINE AMIDOTRANSFERASE PB2B2.05-RELATED"/>
    <property type="match status" value="1"/>
</dbReference>
<dbReference type="Gene3D" id="3.40.50.880">
    <property type="match status" value="1"/>
</dbReference>
<gene>
    <name evidence="1" type="ORF">GCM10023331_20270</name>
</gene>
<dbReference type="EMBL" id="BAABJX010000030">
    <property type="protein sequence ID" value="GAA4834978.1"/>
    <property type="molecule type" value="Genomic_DNA"/>
</dbReference>
<comment type="caution">
    <text evidence="1">The sequence shown here is derived from an EMBL/GenBank/DDBJ whole genome shotgun (WGS) entry which is preliminary data.</text>
</comment>
<dbReference type="InterPro" id="IPR029062">
    <property type="entry name" value="Class_I_gatase-like"/>
</dbReference>
<dbReference type="Proteomes" id="UP001500298">
    <property type="component" value="Unassembled WGS sequence"/>
</dbReference>
<dbReference type="PANTHER" id="PTHR43235:SF1">
    <property type="entry name" value="GLUTAMINE AMIDOTRANSFERASE PB2B2.05-RELATED"/>
    <property type="match status" value="1"/>
</dbReference>
<dbReference type="InterPro" id="IPR044668">
    <property type="entry name" value="PuuD-like"/>
</dbReference>
<proteinExistence type="predicted"/>
<dbReference type="Pfam" id="PF07722">
    <property type="entry name" value="Peptidase_C26"/>
    <property type="match status" value="1"/>
</dbReference>
<evidence type="ECO:0008006" key="3">
    <source>
        <dbReference type="Google" id="ProtNLM"/>
    </source>
</evidence>
<dbReference type="InterPro" id="IPR011697">
    <property type="entry name" value="Peptidase_C26"/>
</dbReference>
<dbReference type="PROSITE" id="PS51273">
    <property type="entry name" value="GATASE_TYPE_1"/>
    <property type="match status" value="1"/>
</dbReference>
<dbReference type="CDD" id="cd01745">
    <property type="entry name" value="GATase1_2"/>
    <property type="match status" value="1"/>
</dbReference>
<sequence length="253" mass="28625">MVKIGITACMIYPDPSRKVFGPKTLCYIENDMANYVTQEGVLPILIPDLPDERLFPLLEELDGFILQGGSDVAAESYGEEAIDPTQWPGDAYRDQYELKILDFAIQNNKPVLGICRGMQLINTYFGGTLYQDLNRQKATEKVHRDAKQYDQLGHEITIEEGSSLQHIYPDTPKGYVNSVHHQGIKTLGKDLKAIAHSTEDNIIEAIEWEGGSPGQVLGVQWHPEFMKEEHENALSPLFLYRAFSLKCWQKKLV</sequence>
<dbReference type="RefSeq" id="WP_345371471.1">
    <property type="nucleotide sequence ID" value="NZ_BAABJX010000030.1"/>
</dbReference>
<organism evidence="1 2">
    <name type="scientific">Algivirga pacifica</name>
    <dbReference type="NCBI Taxonomy" id="1162670"/>
    <lineage>
        <taxon>Bacteria</taxon>
        <taxon>Pseudomonadati</taxon>
        <taxon>Bacteroidota</taxon>
        <taxon>Cytophagia</taxon>
        <taxon>Cytophagales</taxon>
        <taxon>Flammeovirgaceae</taxon>
        <taxon>Algivirga</taxon>
    </lineage>
</organism>
<protein>
    <recommendedName>
        <fullName evidence="3">Glutamine amidotransferase</fullName>
    </recommendedName>
</protein>
<name>A0ABP9D988_9BACT</name>
<keyword evidence="2" id="KW-1185">Reference proteome</keyword>
<accession>A0ABP9D988</accession>
<evidence type="ECO:0000313" key="1">
    <source>
        <dbReference type="EMBL" id="GAA4834978.1"/>
    </source>
</evidence>